<evidence type="ECO:0000313" key="2">
    <source>
        <dbReference type="EMBL" id="MCI29624.1"/>
    </source>
</evidence>
<dbReference type="AlphaFoldDB" id="A0A392R0K8"/>
<dbReference type="EMBL" id="LXQA010173813">
    <property type="protein sequence ID" value="MCI29624.1"/>
    <property type="molecule type" value="Genomic_DNA"/>
</dbReference>
<feature type="non-terminal residue" evidence="2">
    <location>
        <position position="133"/>
    </location>
</feature>
<proteinExistence type="predicted"/>
<keyword evidence="3" id="KW-1185">Reference proteome</keyword>
<evidence type="ECO:0000313" key="3">
    <source>
        <dbReference type="Proteomes" id="UP000265520"/>
    </source>
</evidence>
<keyword evidence="2" id="KW-0472">Membrane</keyword>
<keyword evidence="2" id="KW-0812">Transmembrane</keyword>
<sequence>MEFGQEVKQNLGTEEEIRNQEESRVCEQTVKSRGNLELEVDGSNDSQKPVDETCEVLLDGRGFQDEPIGDLLIIETHVLSTLVAEDSSEVIDDKTDTHEKFKEEPEPTIFQKGVLDNNMDTVCNEAESCELGR</sequence>
<name>A0A392R0K8_9FABA</name>
<comment type="caution">
    <text evidence="2">The sequence shown here is derived from an EMBL/GenBank/DDBJ whole genome shotgun (WGS) entry which is preliminary data.</text>
</comment>
<dbReference type="Proteomes" id="UP000265520">
    <property type="component" value="Unassembled WGS sequence"/>
</dbReference>
<reference evidence="2 3" key="1">
    <citation type="journal article" date="2018" name="Front. Plant Sci.">
        <title>Red Clover (Trifolium pratense) and Zigzag Clover (T. medium) - A Picture of Genomic Similarities and Differences.</title>
        <authorList>
            <person name="Dluhosova J."/>
            <person name="Istvanek J."/>
            <person name="Nedelnik J."/>
            <person name="Repkova J."/>
        </authorList>
    </citation>
    <scope>NUCLEOTIDE SEQUENCE [LARGE SCALE GENOMIC DNA]</scope>
    <source>
        <strain evidence="3">cv. 10/8</strain>
        <tissue evidence="2">Leaf</tissue>
    </source>
</reference>
<evidence type="ECO:0000256" key="1">
    <source>
        <dbReference type="SAM" id="MobiDB-lite"/>
    </source>
</evidence>
<organism evidence="2 3">
    <name type="scientific">Trifolium medium</name>
    <dbReference type="NCBI Taxonomy" id="97028"/>
    <lineage>
        <taxon>Eukaryota</taxon>
        <taxon>Viridiplantae</taxon>
        <taxon>Streptophyta</taxon>
        <taxon>Embryophyta</taxon>
        <taxon>Tracheophyta</taxon>
        <taxon>Spermatophyta</taxon>
        <taxon>Magnoliopsida</taxon>
        <taxon>eudicotyledons</taxon>
        <taxon>Gunneridae</taxon>
        <taxon>Pentapetalae</taxon>
        <taxon>rosids</taxon>
        <taxon>fabids</taxon>
        <taxon>Fabales</taxon>
        <taxon>Fabaceae</taxon>
        <taxon>Papilionoideae</taxon>
        <taxon>50 kb inversion clade</taxon>
        <taxon>NPAAA clade</taxon>
        <taxon>Hologalegina</taxon>
        <taxon>IRL clade</taxon>
        <taxon>Trifolieae</taxon>
        <taxon>Trifolium</taxon>
    </lineage>
</organism>
<accession>A0A392R0K8</accession>
<feature type="compositionally biased region" description="Basic and acidic residues" evidence="1">
    <location>
        <begin position="15"/>
        <end position="25"/>
    </location>
</feature>
<protein>
    <submittedName>
        <fullName evidence="2">Putative transmembrane protein</fullName>
    </submittedName>
</protein>
<feature type="region of interest" description="Disordered" evidence="1">
    <location>
        <begin position="1"/>
        <end position="30"/>
    </location>
</feature>